<name>A0ABN1MIP1_9FLAO</name>
<keyword evidence="2" id="KW-1185">Reference proteome</keyword>
<dbReference type="Proteomes" id="UP001500507">
    <property type="component" value="Unassembled WGS sequence"/>
</dbReference>
<comment type="caution">
    <text evidence="1">The sequence shown here is derived from an EMBL/GenBank/DDBJ whole genome shotgun (WGS) entry which is preliminary data.</text>
</comment>
<evidence type="ECO:0000313" key="2">
    <source>
        <dbReference type="Proteomes" id="UP001500507"/>
    </source>
</evidence>
<dbReference type="EMBL" id="BAAAFG010000016">
    <property type="protein sequence ID" value="GAA0873074.1"/>
    <property type="molecule type" value="Genomic_DNA"/>
</dbReference>
<organism evidence="1 2">
    <name type="scientific">Gangjinia marincola</name>
    <dbReference type="NCBI Taxonomy" id="578463"/>
    <lineage>
        <taxon>Bacteria</taxon>
        <taxon>Pseudomonadati</taxon>
        <taxon>Bacteroidota</taxon>
        <taxon>Flavobacteriia</taxon>
        <taxon>Flavobacteriales</taxon>
        <taxon>Flavobacteriaceae</taxon>
        <taxon>Gangjinia</taxon>
    </lineage>
</organism>
<evidence type="ECO:0000313" key="1">
    <source>
        <dbReference type="EMBL" id="GAA0873074.1"/>
    </source>
</evidence>
<reference evidence="1 2" key="1">
    <citation type="journal article" date="2019" name="Int. J. Syst. Evol. Microbiol.">
        <title>The Global Catalogue of Microorganisms (GCM) 10K type strain sequencing project: providing services to taxonomists for standard genome sequencing and annotation.</title>
        <authorList>
            <consortium name="The Broad Institute Genomics Platform"/>
            <consortium name="The Broad Institute Genome Sequencing Center for Infectious Disease"/>
            <person name="Wu L."/>
            <person name="Ma J."/>
        </authorList>
    </citation>
    <scope>NUCLEOTIDE SEQUENCE [LARGE SCALE GENOMIC DNA]</scope>
    <source>
        <strain evidence="1 2">JCM 16082</strain>
    </source>
</reference>
<protein>
    <submittedName>
        <fullName evidence="1">Uncharacterized protein</fullName>
    </submittedName>
</protein>
<proteinExistence type="predicted"/>
<gene>
    <name evidence="1" type="ORF">GCM10009117_22210</name>
</gene>
<accession>A0ABN1MIP1</accession>
<sequence length="181" mass="20983">MESVCGVIEVKRTLTKKSIKKAIDHLLRSKEVLDNYKEGLKSKVREEKMISPNGVSAYLAPLYGIVSLEINRRSLPKNHLEEILDNQIKNFIDIVWSMSDGFLTIPIMKNVNKDDTKYVSDLTRISHATTEYEYFSSGFNDKNHKEDIFRTGLFFIRNYVQMTTGKQIEFKDQAEYLGFTK</sequence>